<name>A0A2A6BC03_PRIPA</name>
<keyword evidence="3" id="KW-0723">Serine/threonine-protein kinase</keyword>
<dbReference type="GO" id="GO:0005737">
    <property type="term" value="C:cytoplasm"/>
    <property type="evidence" value="ECO:0000318"/>
    <property type="project" value="GO_Central"/>
</dbReference>
<dbReference type="Pfam" id="PF00069">
    <property type="entry name" value="Pkinase"/>
    <property type="match status" value="1"/>
</dbReference>
<dbReference type="Gene3D" id="3.30.10.30">
    <property type="entry name" value="DYRK"/>
    <property type="match status" value="1"/>
</dbReference>
<dbReference type="PANTHER" id="PTHR24058">
    <property type="entry name" value="DUAL SPECIFICITY PROTEIN KINASE"/>
    <property type="match status" value="1"/>
</dbReference>
<organism evidence="12 13">
    <name type="scientific">Pristionchus pacificus</name>
    <name type="common">Parasitic nematode worm</name>
    <dbReference type="NCBI Taxonomy" id="54126"/>
    <lineage>
        <taxon>Eukaryota</taxon>
        <taxon>Metazoa</taxon>
        <taxon>Ecdysozoa</taxon>
        <taxon>Nematoda</taxon>
        <taxon>Chromadorea</taxon>
        <taxon>Rhabditida</taxon>
        <taxon>Rhabditina</taxon>
        <taxon>Diplogasteromorpha</taxon>
        <taxon>Diplogasteroidea</taxon>
        <taxon>Neodiplogasteridae</taxon>
        <taxon>Pristionchus</taxon>
    </lineage>
</organism>
<gene>
    <name evidence="12" type="primary">WBGene00111526</name>
</gene>
<dbReference type="GO" id="GO:0004712">
    <property type="term" value="F:protein serine/threonine/tyrosine kinase activity"/>
    <property type="evidence" value="ECO:0007669"/>
    <property type="project" value="UniProtKB-EC"/>
</dbReference>
<dbReference type="InterPro" id="IPR011009">
    <property type="entry name" value="Kinase-like_dom_sf"/>
</dbReference>
<evidence type="ECO:0000313" key="13">
    <source>
        <dbReference type="Proteomes" id="UP000005239"/>
    </source>
</evidence>
<evidence type="ECO:0000256" key="3">
    <source>
        <dbReference type="ARBA" id="ARBA00022527"/>
    </source>
</evidence>
<dbReference type="PROSITE" id="PS00108">
    <property type="entry name" value="PROTEIN_KINASE_ST"/>
    <property type="match status" value="1"/>
</dbReference>
<feature type="compositionally biased region" description="Low complexity" evidence="11">
    <location>
        <begin position="39"/>
        <end position="51"/>
    </location>
</feature>
<dbReference type="GO" id="GO:0005524">
    <property type="term" value="F:ATP binding"/>
    <property type="evidence" value="ECO:0007669"/>
    <property type="project" value="UniProtKB-KW"/>
</dbReference>
<protein>
    <recommendedName>
        <fullName evidence="2">dual-specificity kinase</fullName>
        <ecNumber evidence="2">2.7.12.1</ecNumber>
    </recommendedName>
</protein>
<evidence type="ECO:0000256" key="10">
    <source>
        <dbReference type="ARBA" id="ARBA00051680"/>
    </source>
</evidence>
<dbReference type="InterPro" id="IPR042521">
    <property type="entry name" value="DYRK"/>
</dbReference>
<dbReference type="InterPro" id="IPR000719">
    <property type="entry name" value="Prot_kinase_dom"/>
</dbReference>
<keyword evidence="7" id="KW-0067">ATP-binding</keyword>
<accession>A0A2A6BC03</accession>
<dbReference type="FunFam" id="1.10.510.10:FF:000112">
    <property type="entry name" value="Putative dual specificity tyrosine-phosphorylation-regulated kinase 2"/>
    <property type="match status" value="1"/>
</dbReference>
<proteinExistence type="inferred from homology"/>
<dbReference type="OrthoDB" id="9332038at2759"/>
<comment type="similarity">
    <text evidence="1">Belongs to the protein kinase superfamily. CMGC Ser/Thr protein kinase family. MNB/DYRK subfamily.</text>
</comment>
<dbReference type="Proteomes" id="UP000005239">
    <property type="component" value="Unassembled WGS sequence"/>
</dbReference>
<dbReference type="Gene3D" id="3.30.200.20">
    <property type="entry name" value="Phosphorylase Kinase, domain 1"/>
    <property type="match status" value="1"/>
</dbReference>
<evidence type="ECO:0000313" key="12">
    <source>
        <dbReference type="EnsemblMetazoa" id="PPA21972.1"/>
    </source>
</evidence>
<reference evidence="12" key="2">
    <citation type="submission" date="2022-06" db="UniProtKB">
        <authorList>
            <consortium name="EnsemblMetazoa"/>
        </authorList>
    </citation>
    <scope>IDENTIFICATION</scope>
    <source>
        <strain evidence="12">PS312</strain>
    </source>
</reference>
<evidence type="ECO:0000256" key="1">
    <source>
        <dbReference type="ARBA" id="ARBA00008867"/>
    </source>
</evidence>
<keyword evidence="6" id="KW-0418">Kinase</keyword>
<dbReference type="EnsemblMetazoa" id="PPA21972.1">
    <property type="protein sequence ID" value="PPA21972.1"/>
    <property type="gene ID" value="WBGene00111526"/>
</dbReference>
<comment type="catalytic activity">
    <reaction evidence="10">
        <text>L-tyrosyl-[protein] + ATP = O-phospho-L-tyrosyl-[protein] + ADP + H(+)</text>
        <dbReference type="Rhea" id="RHEA:10596"/>
        <dbReference type="Rhea" id="RHEA-COMP:10136"/>
        <dbReference type="Rhea" id="RHEA-COMP:20101"/>
        <dbReference type="ChEBI" id="CHEBI:15378"/>
        <dbReference type="ChEBI" id="CHEBI:30616"/>
        <dbReference type="ChEBI" id="CHEBI:46858"/>
        <dbReference type="ChEBI" id="CHEBI:61978"/>
        <dbReference type="ChEBI" id="CHEBI:456216"/>
        <dbReference type="EC" id="2.7.12.1"/>
    </reaction>
</comment>
<dbReference type="PANTHER" id="PTHR24058:SF112">
    <property type="entry name" value="DUAL SPECIFICITY TYROSINE-PHOSPHORYLATION-REGULATED KINASE 3 HOMOLOG-RELATED"/>
    <property type="match status" value="1"/>
</dbReference>
<keyword evidence="5" id="KW-0547">Nucleotide-binding</keyword>
<evidence type="ECO:0000256" key="6">
    <source>
        <dbReference type="ARBA" id="ARBA00022777"/>
    </source>
</evidence>
<evidence type="ECO:0000256" key="7">
    <source>
        <dbReference type="ARBA" id="ARBA00022840"/>
    </source>
</evidence>
<keyword evidence="4" id="KW-0808">Transferase</keyword>
<evidence type="ECO:0000256" key="5">
    <source>
        <dbReference type="ARBA" id="ARBA00022741"/>
    </source>
</evidence>
<comment type="catalytic activity">
    <reaction evidence="9">
        <text>L-threonyl-[protein] + ATP = O-phospho-L-threonyl-[protein] + ADP + H(+)</text>
        <dbReference type="Rhea" id="RHEA:46608"/>
        <dbReference type="Rhea" id="RHEA-COMP:11060"/>
        <dbReference type="Rhea" id="RHEA-COMP:11605"/>
        <dbReference type="ChEBI" id="CHEBI:15378"/>
        <dbReference type="ChEBI" id="CHEBI:30013"/>
        <dbReference type="ChEBI" id="CHEBI:30616"/>
        <dbReference type="ChEBI" id="CHEBI:61977"/>
        <dbReference type="ChEBI" id="CHEBI:456216"/>
        <dbReference type="EC" id="2.7.12.1"/>
    </reaction>
</comment>
<reference evidence="13" key="1">
    <citation type="journal article" date="2008" name="Nat. Genet.">
        <title>The Pristionchus pacificus genome provides a unique perspective on nematode lifestyle and parasitism.</title>
        <authorList>
            <person name="Dieterich C."/>
            <person name="Clifton S.W."/>
            <person name="Schuster L.N."/>
            <person name="Chinwalla A."/>
            <person name="Delehaunty K."/>
            <person name="Dinkelacker I."/>
            <person name="Fulton L."/>
            <person name="Fulton R."/>
            <person name="Godfrey J."/>
            <person name="Minx P."/>
            <person name="Mitreva M."/>
            <person name="Roeseler W."/>
            <person name="Tian H."/>
            <person name="Witte H."/>
            <person name="Yang S.P."/>
            <person name="Wilson R.K."/>
            <person name="Sommer R.J."/>
        </authorList>
    </citation>
    <scope>NUCLEOTIDE SEQUENCE [LARGE SCALE GENOMIC DNA]</scope>
    <source>
        <strain evidence="13">PS312</strain>
    </source>
</reference>
<dbReference type="GO" id="GO:0005634">
    <property type="term" value="C:nucleus"/>
    <property type="evidence" value="ECO:0000318"/>
    <property type="project" value="GO_Central"/>
</dbReference>
<dbReference type="GO" id="GO:0004674">
    <property type="term" value="F:protein serine/threonine kinase activity"/>
    <property type="evidence" value="ECO:0000318"/>
    <property type="project" value="GO_Central"/>
</dbReference>
<accession>A0A8R1YGF6</accession>
<dbReference type="InterPro" id="IPR050494">
    <property type="entry name" value="Ser_Thr_dual-spec_kinase"/>
</dbReference>
<evidence type="ECO:0000256" key="4">
    <source>
        <dbReference type="ARBA" id="ARBA00022679"/>
    </source>
</evidence>
<sequence length="441" mass="50080">MRVDLGLAAIYFEVMGAMKKTSRNRSKPQPSSSIKDLNRSLSSTTTTQLPSSRSAARMAMYNFLTSVNTPYPATVFVLPEDYVEEGKENEKGLTPEEAIIKFATHLTPYEKKEILHYARVYFVGPNAEKIGESLDGTEENKTNAGYDDDNGFYKIEDQDHIAYRYEVKDIRGKGSFGTVVKAYDHKTEKFVAIKIVRNEEKFRLLAEGEIRILLVRKHARAILQCLQLLRANKLIHFDLKPENICLKQNGRSELKVIDFGASCYENQQTYTYIQSRHYRAPEVILRSNKYGTPIDMWSFGCVVAELIIGYPLLSGEDEHDQMALMIELLGMPPPRVTKHAKSKDAFISSKGHPRYCTVVTKPNGKVSLSAGRSKRGYTRGTPGSKTWSQIFRNKGDKHFVDFISRCLRWDPAQRLTPHQALNHKWITCGAPPPPPKKQKIN</sequence>
<dbReference type="EC" id="2.7.12.1" evidence="2"/>
<dbReference type="PROSITE" id="PS50011">
    <property type="entry name" value="PROTEIN_KINASE_DOM"/>
    <property type="match status" value="1"/>
</dbReference>
<evidence type="ECO:0000256" key="11">
    <source>
        <dbReference type="SAM" id="MobiDB-lite"/>
    </source>
</evidence>
<dbReference type="Gene3D" id="1.10.510.10">
    <property type="entry name" value="Transferase(Phosphotransferase) domain 1"/>
    <property type="match status" value="1"/>
</dbReference>
<feature type="region of interest" description="Disordered" evidence="11">
    <location>
        <begin position="21"/>
        <end position="51"/>
    </location>
</feature>
<evidence type="ECO:0000256" key="9">
    <source>
        <dbReference type="ARBA" id="ARBA00049308"/>
    </source>
</evidence>
<dbReference type="AlphaFoldDB" id="A0A2A6BC03"/>
<comment type="catalytic activity">
    <reaction evidence="8">
        <text>L-seryl-[protein] + ATP = O-phospho-L-seryl-[protein] + ADP + H(+)</text>
        <dbReference type="Rhea" id="RHEA:17989"/>
        <dbReference type="Rhea" id="RHEA-COMP:9863"/>
        <dbReference type="Rhea" id="RHEA-COMP:11604"/>
        <dbReference type="ChEBI" id="CHEBI:15378"/>
        <dbReference type="ChEBI" id="CHEBI:29999"/>
        <dbReference type="ChEBI" id="CHEBI:30616"/>
        <dbReference type="ChEBI" id="CHEBI:83421"/>
        <dbReference type="ChEBI" id="CHEBI:456216"/>
        <dbReference type="EC" id="2.7.12.1"/>
    </reaction>
</comment>
<evidence type="ECO:0000256" key="8">
    <source>
        <dbReference type="ARBA" id="ARBA00049003"/>
    </source>
</evidence>
<dbReference type="InterPro" id="IPR008271">
    <property type="entry name" value="Ser/Thr_kinase_AS"/>
</dbReference>
<dbReference type="SUPFAM" id="SSF56112">
    <property type="entry name" value="Protein kinase-like (PK-like)"/>
    <property type="match status" value="1"/>
</dbReference>
<evidence type="ECO:0000256" key="2">
    <source>
        <dbReference type="ARBA" id="ARBA00013203"/>
    </source>
</evidence>
<dbReference type="GO" id="GO:0005856">
    <property type="term" value="C:cytoskeleton"/>
    <property type="evidence" value="ECO:0000318"/>
    <property type="project" value="GO_Central"/>
</dbReference>
<keyword evidence="13" id="KW-1185">Reference proteome</keyword>
<dbReference type="SMART" id="SM00220">
    <property type="entry name" value="S_TKc"/>
    <property type="match status" value="1"/>
</dbReference>